<comment type="subcellular location">
    <subcellularLocation>
        <location evidence="1">Membrane</location>
        <topology evidence="1">Multi-pass membrane protein</topology>
    </subcellularLocation>
</comment>
<evidence type="ECO:0000256" key="12">
    <source>
        <dbReference type="ARBA" id="ARBA00022989"/>
    </source>
</evidence>
<dbReference type="Pfam" id="PF01699">
    <property type="entry name" value="Na_Ca_ex"/>
    <property type="match status" value="2"/>
</dbReference>
<dbReference type="AlphaFoldDB" id="A0A7S3DC54"/>
<evidence type="ECO:0000256" key="15">
    <source>
        <dbReference type="ARBA" id="ARBA00023136"/>
    </source>
</evidence>
<feature type="transmembrane region" description="Helical" evidence="17">
    <location>
        <begin position="160"/>
        <end position="178"/>
    </location>
</feature>
<proteinExistence type="inferred from homology"/>
<name>A0A7S3DC54_9EUKA</name>
<keyword evidence="5" id="KW-0633">Potassium transport</keyword>
<keyword evidence="9" id="KW-0106">Calcium</keyword>
<evidence type="ECO:0000256" key="9">
    <source>
        <dbReference type="ARBA" id="ARBA00022837"/>
    </source>
</evidence>
<dbReference type="EMBL" id="HBIB01022911">
    <property type="protein sequence ID" value="CAE0252752.1"/>
    <property type="molecule type" value="Transcribed_RNA"/>
</dbReference>
<evidence type="ECO:0000256" key="13">
    <source>
        <dbReference type="ARBA" id="ARBA00023053"/>
    </source>
</evidence>
<dbReference type="PANTHER" id="PTHR10846:SF73">
    <property type="entry name" value="SODIUM_CALCIUM EXCHANGER MEMBRANE REGION DOMAIN-CONTAINING PROTEIN"/>
    <property type="match status" value="1"/>
</dbReference>
<feature type="transmembrane region" description="Helical" evidence="17">
    <location>
        <begin position="190"/>
        <end position="212"/>
    </location>
</feature>
<evidence type="ECO:0000256" key="1">
    <source>
        <dbReference type="ARBA" id="ARBA00004141"/>
    </source>
</evidence>
<organism evidence="20">
    <name type="scientific">Palpitomonas bilix</name>
    <dbReference type="NCBI Taxonomy" id="652834"/>
    <lineage>
        <taxon>Eukaryota</taxon>
        <taxon>Eukaryota incertae sedis</taxon>
    </lineage>
</organism>
<keyword evidence="16" id="KW-0739">Sodium transport</keyword>
<feature type="transmembrane region" description="Helical" evidence="17">
    <location>
        <begin position="528"/>
        <end position="546"/>
    </location>
</feature>
<dbReference type="InterPro" id="IPR044880">
    <property type="entry name" value="NCX_ion-bd_dom_sf"/>
</dbReference>
<dbReference type="GO" id="GO:0008273">
    <property type="term" value="F:calcium, potassium:sodium antiporter activity"/>
    <property type="evidence" value="ECO:0007669"/>
    <property type="project" value="TreeGrafter"/>
</dbReference>
<evidence type="ECO:0000256" key="5">
    <source>
        <dbReference type="ARBA" id="ARBA00022538"/>
    </source>
</evidence>
<evidence type="ECO:0000256" key="16">
    <source>
        <dbReference type="ARBA" id="ARBA00023201"/>
    </source>
</evidence>
<evidence type="ECO:0000256" key="14">
    <source>
        <dbReference type="ARBA" id="ARBA00023065"/>
    </source>
</evidence>
<evidence type="ECO:0000256" key="8">
    <source>
        <dbReference type="ARBA" id="ARBA00022729"/>
    </source>
</evidence>
<keyword evidence="11" id="KW-0630">Potassium</keyword>
<keyword evidence="7 17" id="KW-0812">Transmembrane</keyword>
<feature type="transmembrane region" description="Helical" evidence="17">
    <location>
        <begin position="490"/>
        <end position="508"/>
    </location>
</feature>
<feature type="transmembrane region" description="Helical" evidence="17">
    <location>
        <begin position="553"/>
        <end position="571"/>
    </location>
</feature>
<sequence>MARKRAPIELRLACLMAGLVIITVFHTQSAEVQRYNSEIARAGRRLMEEGGSEANASSEGQELSLMNLLDGPGCGANSTLKMGGIPIWLFGVLYMFLGLAIICDDFFVPTLDAISEALKLSEDVAGATFMAAGSSAPELFTSLIGSFFHSAGNNPGPGTIVGSAVFNITIIIGATILLTKETLKIFWWPLIRDCSYYAFSIIVFFLSFSVITPGRIDIWEAIFYVLAYFGYIVLMKFNSKVVDRLMMREIRKDRELVSELQGLKGEGQEKGGNGEGDDEEEGIEMESVDLIAAKEGAARSREKEIEEYYQKVKGLNPALRKVYRQGTLFEVREKRKDPPTPKRRPSFRGAVKAIIAVQKFSTVSLHDKEEEENNNEEENNEEVKEKKSACSKFVWAVSLPLSYLFKFTVPDVSKKRWKKFYLLAFFLSILWIGVLSFFMVDFANKAGECFGISATVMGLTVLAAGTSVPDALSSILVARDGKGDMAVSNAIGSNVFDIFLGLGLPWLIKTTYLPGNFMAVETGGIEIYVPILFGILFLFLGMIVFSKFHLKRAVGGILIALYALFVAFGLLDDLVITPAMHSGEGA</sequence>
<evidence type="ECO:0000256" key="10">
    <source>
        <dbReference type="ARBA" id="ARBA00022847"/>
    </source>
</evidence>
<dbReference type="GO" id="GO:0006874">
    <property type="term" value="P:intracellular calcium ion homeostasis"/>
    <property type="evidence" value="ECO:0007669"/>
    <property type="project" value="TreeGrafter"/>
</dbReference>
<dbReference type="NCBIfam" id="TIGR00367">
    <property type="entry name" value="calcium/sodium antiporter"/>
    <property type="match status" value="1"/>
</dbReference>
<feature type="domain" description="Sodium/calcium exchanger membrane region" evidence="18">
    <location>
        <begin position="89"/>
        <end position="235"/>
    </location>
</feature>
<comment type="similarity">
    <text evidence="2">Belongs to the Ca(2+):cation antiporter (CaCA) (TC 2.A.19) family. SLC24A subfamily.</text>
</comment>
<dbReference type="InterPro" id="IPR004837">
    <property type="entry name" value="NaCa_Exmemb"/>
</dbReference>
<evidence type="ECO:0000256" key="17">
    <source>
        <dbReference type="SAM" id="Phobius"/>
    </source>
</evidence>
<keyword evidence="15 17" id="KW-0472">Membrane</keyword>
<feature type="domain" description="Sodium/calcium exchanger membrane region" evidence="18">
    <location>
        <begin position="421"/>
        <end position="568"/>
    </location>
</feature>
<gene>
    <name evidence="19" type="ORF">PBIL07802_LOCUS14978</name>
    <name evidence="20" type="ORF">PBIL07802_LOCUS14981</name>
</gene>
<feature type="transmembrane region" description="Helical" evidence="17">
    <location>
        <begin position="420"/>
        <end position="440"/>
    </location>
</feature>
<keyword evidence="3" id="KW-0813">Transport</keyword>
<keyword evidence="13" id="KW-0915">Sodium</keyword>
<evidence type="ECO:0000259" key="18">
    <source>
        <dbReference type="Pfam" id="PF01699"/>
    </source>
</evidence>
<evidence type="ECO:0000256" key="3">
    <source>
        <dbReference type="ARBA" id="ARBA00022448"/>
    </source>
</evidence>
<keyword evidence="10" id="KW-0769">Symport</keyword>
<feature type="transmembrane region" description="Helical" evidence="17">
    <location>
        <begin position="218"/>
        <end position="238"/>
    </location>
</feature>
<dbReference type="EMBL" id="HBIB01022905">
    <property type="protein sequence ID" value="CAE0252749.1"/>
    <property type="molecule type" value="Transcribed_RNA"/>
</dbReference>
<accession>A0A7S3DC54</accession>
<evidence type="ECO:0000256" key="11">
    <source>
        <dbReference type="ARBA" id="ARBA00022958"/>
    </source>
</evidence>
<dbReference type="InterPro" id="IPR004481">
    <property type="entry name" value="K/Na/Ca-exchanger"/>
</dbReference>
<dbReference type="GO" id="GO:0015293">
    <property type="term" value="F:symporter activity"/>
    <property type="evidence" value="ECO:0007669"/>
    <property type="project" value="UniProtKB-KW"/>
</dbReference>
<evidence type="ECO:0000313" key="20">
    <source>
        <dbReference type="EMBL" id="CAE0252752.1"/>
    </source>
</evidence>
<dbReference type="GO" id="GO:0005886">
    <property type="term" value="C:plasma membrane"/>
    <property type="evidence" value="ECO:0007669"/>
    <property type="project" value="TreeGrafter"/>
</dbReference>
<keyword evidence="8" id="KW-0732">Signal</keyword>
<keyword evidence="14" id="KW-0406">Ion transport</keyword>
<feature type="transmembrane region" description="Helical" evidence="17">
    <location>
        <begin position="452"/>
        <end position="478"/>
    </location>
</feature>
<evidence type="ECO:0000256" key="6">
    <source>
        <dbReference type="ARBA" id="ARBA00022568"/>
    </source>
</evidence>
<keyword evidence="6" id="KW-0109">Calcium transport</keyword>
<dbReference type="FunFam" id="1.20.1420.30:FF:000009">
    <property type="entry name" value="sodium/potassium/calcium exchanger 5 isoform X2"/>
    <property type="match status" value="1"/>
</dbReference>
<evidence type="ECO:0000256" key="7">
    <source>
        <dbReference type="ARBA" id="ARBA00022692"/>
    </source>
</evidence>
<dbReference type="PANTHER" id="PTHR10846">
    <property type="entry name" value="SODIUM/POTASSIUM/CALCIUM EXCHANGER"/>
    <property type="match status" value="1"/>
</dbReference>
<dbReference type="Gene3D" id="1.20.1420.30">
    <property type="entry name" value="NCX, central ion-binding region"/>
    <property type="match status" value="2"/>
</dbReference>
<keyword evidence="4" id="KW-0050">Antiport</keyword>
<evidence type="ECO:0000256" key="4">
    <source>
        <dbReference type="ARBA" id="ARBA00022449"/>
    </source>
</evidence>
<evidence type="ECO:0000256" key="2">
    <source>
        <dbReference type="ARBA" id="ARBA00005364"/>
    </source>
</evidence>
<reference evidence="20" key="1">
    <citation type="submission" date="2021-01" db="EMBL/GenBank/DDBJ databases">
        <authorList>
            <person name="Corre E."/>
            <person name="Pelletier E."/>
            <person name="Niang G."/>
            <person name="Scheremetjew M."/>
            <person name="Finn R."/>
            <person name="Kale V."/>
            <person name="Holt S."/>
            <person name="Cochrane G."/>
            <person name="Meng A."/>
            <person name="Brown T."/>
            <person name="Cohen L."/>
        </authorList>
    </citation>
    <scope>NUCLEOTIDE SEQUENCE</scope>
    <source>
        <strain evidence="20">NIES-2562</strain>
    </source>
</reference>
<keyword evidence="12 17" id="KW-1133">Transmembrane helix</keyword>
<evidence type="ECO:0000313" key="19">
    <source>
        <dbReference type="EMBL" id="CAE0252749.1"/>
    </source>
</evidence>
<protein>
    <recommendedName>
        <fullName evidence="18">Sodium/calcium exchanger membrane region domain-containing protein</fullName>
    </recommendedName>
</protein>
<dbReference type="GO" id="GO:0005262">
    <property type="term" value="F:calcium channel activity"/>
    <property type="evidence" value="ECO:0007669"/>
    <property type="project" value="TreeGrafter"/>
</dbReference>
<feature type="transmembrane region" description="Helical" evidence="17">
    <location>
        <begin position="85"/>
        <end position="103"/>
    </location>
</feature>